<gene>
    <name evidence="2" type="ORF">NA8A_18402</name>
</gene>
<protein>
    <recommendedName>
        <fullName evidence="1">Surface lipoprotein assembly modifier C-terminal domain-containing protein</fullName>
    </recommendedName>
</protein>
<sequence length="471" mass="50785">MISGSMHEKACAPSREGTGLFSVRVSSLRSLFLAALMCLGAITGPAVSAPAAEGGSTAIVSSAQAVATVRSLVDAGRFEEARGFIARWNAGSRSHSMRVAFVEGLIAARSGRHAQAAAIFREILAVDPQNDVARIELARSLAALNDADGVRAQAELLRASGIDDRLGGAITRLADLVDAGRPLRFRGYLSLLPSTNINRGTDNETVAFGPIDLRINPDARRKSGIGLLLGGEMIYQKPLSPTRRLISVTSATGRFYPKLPSASSLQVDGALGVEQRIGSTRAMVALTGSIVVTPDAVTTVQTGIRGELSGRFAAAPRWFWYLGGQARIQDDLVSDARDGYVANLGFNLDRMFATGHFIRFGVRGELARLREGRFSYDEAGLLVGYARPLPLGINVFAQAALSWRDYHGLYPGLDEGQSDIRFTGDIIATKRDLHIAGFAPQLQYRFERVSSNAAFEDYTRHEVELRLTKDF</sequence>
<dbReference type="SUPFAM" id="SSF48452">
    <property type="entry name" value="TPR-like"/>
    <property type="match status" value="1"/>
</dbReference>
<dbReference type="InterPro" id="IPR011990">
    <property type="entry name" value="TPR-like_helical_dom_sf"/>
</dbReference>
<organism evidence="2 3">
    <name type="scientific">Nitratireductor indicus C115</name>
    <dbReference type="NCBI Taxonomy" id="1231190"/>
    <lineage>
        <taxon>Bacteria</taxon>
        <taxon>Pseudomonadati</taxon>
        <taxon>Pseudomonadota</taxon>
        <taxon>Alphaproteobacteria</taxon>
        <taxon>Hyphomicrobiales</taxon>
        <taxon>Phyllobacteriaceae</taxon>
        <taxon>Nitratireductor</taxon>
    </lineage>
</organism>
<comment type="caution">
    <text evidence="2">The sequence shown here is derived from an EMBL/GenBank/DDBJ whole genome shotgun (WGS) entry which is preliminary data.</text>
</comment>
<dbReference type="PATRIC" id="fig|1231190.3.peg.3802"/>
<dbReference type="InterPro" id="IPR007655">
    <property type="entry name" value="Slam_C"/>
</dbReference>
<dbReference type="AlphaFoldDB" id="K2NN92"/>
<keyword evidence="3" id="KW-1185">Reference proteome</keyword>
<proteinExistence type="predicted"/>
<accession>K2NN92</accession>
<evidence type="ECO:0000259" key="1">
    <source>
        <dbReference type="Pfam" id="PF04575"/>
    </source>
</evidence>
<name>K2NN92_9HYPH</name>
<dbReference type="eggNOG" id="COG3118">
    <property type="taxonomic scope" value="Bacteria"/>
</dbReference>
<evidence type="ECO:0000313" key="3">
    <source>
        <dbReference type="Proteomes" id="UP000007374"/>
    </source>
</evidence>
<dbReference type="EMBL" id="AMSI01000014">
    <property type="protein sequence ID" value="EKF40890.1"/>
    <property type="molecule type" value="Genomic_DNA"/>
</dbReference>
<dbReference type="Pfam" id="PF14559">
    <property type="entry name" value="TPR_19"/>
    <property type="match status" value="1"/>
</dbReference>
<dbReference type="Proteomes" id="UP000007374">
    <property type="component" value="Unassembled WGS sequence"/>
</dbReference>
<dbReference type="Pfam" id="PF04575">
    <property type="entry name" value="SlipAM"/>
    <property type="match status" value="1"/>
</dbReference>
<feature type="domain" description="Surface lipoprotein assembly modifier C-terminal" evidence="1">
    <location>
        <begin position="335"/>
        <end position="471"/>
    </location>
</feature>
<dbReference type="Gene3D" id="1.25.40.10">
    <property type="entry name" value="Tetratricopeptide repeat domain"/>
    <property type="match status" value="1"/>
</dbReference>
<dbReference type="STRING" id="721133.SAMN05216176_102611"/>
<evidence type="ECO:0000313" key="2">
    <source>
        <dbReference type="EMBL" id="EKF40890.1"/>
    </source>
</evidence>
<reference evidence="2 3" key="1">
    <citation type="journal article" date="2012" name="J. Bacteriol.">
        <title>Genome Sequence of Nitratireductor indicus Type Strain C115.</title>
        <authorList>
            <person name="Lai Q."/>
            <person name="Li G."/>
            <person name="Yu Z."/>
            <person name="Shao Z."/>
        </authorList>
    </citation>
    <scope>NUCLEOTIDE SEQUENCE [LARGE SCALE GENOMIC DNA]</scope>
    <source>
        <strain evidence="2 3">C115</strain>
    </source>
</reference>